<feature type="region of interest" description="Disordered" evidence="1">
    <location>
        <begin position="56"/>
        <end position="81"/>
    </location>
</feature>
<feature type="compositionally biased region" description="Basic and acidic residues" evidence="1">
    <location>
        <begin position="69"/>
        <end position="81"/>
    </location>
</feature>
<evidence type="ECO:0000256" key="1">
    <source>
        <dbReference type="SAM" id="MobiDB-lite"/>
    </source>
</evidence>
<evidence type="ECO:0000256" key="2">
    <source>
        <dbReference type="SAM" id="Phobius"/>
    </source>
</evidence>
<keyword evidence="2" id="KW-0812">Transmembrane</keyword>
<name>A0A1Z4N2G4_9CYAN</name>
<evidence type="ECO:0000313" key="3">
    <source>
        <dbReference type="EMBL" id="BAY99894.1"/>
    </source>
</evidence>
<proteinExistence type="predicted"/>
<dbReference type="RefSeq" id="WP_096578375.1">
    <property type="nucleotide sequence ID" value="NZ_CAWNJS010000001.1"/>
</dbReference>
<keyword evidence="2" id="KW-0472">Membrane</keyword>
<feature type="transmembrane region" description="Helical" evidence="2">
    <location>
        <begin position="29"/>
        <end position="50"/>
    </location>
</feature>
<organism evidence="3 4">
    <name type="scientific">Tolypothrix tenuis PCC 7101</name>
    <dbReference type="NCBI Taxonomy" id="231146"/>
    <lineage>
        <taxon>Bacteria</taxon>
        <taxon>Bacillati</taxon>
        <taxon>Cyanobacteriota</taxon>
        <taxon>Cyanophyceae</taxon>
        <taxon>Nostocales</taxon>
        <taxon>Tolypothrichaceae</taxon>
        <taxon>Tolypothrix</taxon>
    </lineage>
</organism>
<sequence>MYRRKKYTKTSLDGATETIETEERNSSGLLEFCAAIIAITLSILTATLILQSVNHASSTRGLDKPINQSEKHLSKDPRNEN</sequence>
<gene>
    <name evidence="3" type="ORF">NIES37_38770</name>
</gene>
<dbReference type="AlphaFoldDB" id="A0A1Z4N2G4"/>
<accession>A0A1Z4N2G4</accession>
<dbReference type="EMBL" id="AP018248">
    <property type="protein sequence ID" value="BAY99894.1"/>
    <property type="molecule type" value="Genomic_DNA"/>
</dbReference>
<feature type="region of interest" description="Disordered" evidence="1">
    <location>
        <begin position="1"/>
        <end position="20"/>
    </location>
</feature>
<keyword evidence="4" id="KW-1185">Reference proteome</keyword>
<keyword evidence="2" id="KW-1133">Transmembrane helix</keyword>
<dbReference type="KEGG" id="ttq:NIES37_38770"/>
<evidence type="ECO:0000313" key="4">
    <source>
        <dbReference type="Proteomes" id="UP000218785"/>
    </source>
</evidence>
<protein>
    <submittedName>
        <fullName evidence="3">Uncharacterized protein</fullName>
    </submittedName>
</protein>
<reference evidence="3 4" key="1">
    <citation type="submission" date="2017-06" db="EMBL/GenBank/DDBJ databases">
        <title>Genome sequencing of cyanobaciteial culture collection at National Institute for Environmental Studies (NIES).</title>
        <authorList>
            <person name="Hirose Y."/>
            <person name="Shimura Y."/>
            <person name="Fujisawa T."/>
            <person name="Nakamura Y."/>
            <person name="Kawachi M."/>
        </authorList>
    </citation>
    <scope>NUCLEOTIDE SEQUENCE [LARGE SCALE GENOMIC DNA]</scope>
    <source>
        <strain evidence="3 4">NIES-37</strain>
    </source>
</reference>
<dbReference type="Proteomes" id="UP000218785">
    <property type="component" value="Chromosome"/>
</dbReference>